<feature type="domain" description="DDHD" evidence="7">
    <location>
        <begin position="543"/>
        <end position="682"/>
    </location>
</feature>
<evidence type="ECO:0000259" key="7">
    <source>
        <dbReference type="PROSITE" id="PS51043"/>
    </source>
</evidence>
<dbReference type="GO" id="GO:0008525">
    <property type="term" value="F:phosphatidylcholine transporter activity"/>
    <property type="evidence" value="ECO:0007669"/>
    <property type="project" value="TreeGrafter"/>
</dbReference>
<evidence type="ECO:0000256" key="5">
    <source>
        <dbReference type="ARBA" id="ARBA00022837"/>
    </source>
</evidence>
<dbReference type="InterPro" id="IPR031315">
    <property type="entry name" value="LNS2/PITP"/>
</dbReference>
<comment type="similarity">
    <text evidence="2">Belongs to the PtdIns transfer protein family. PI transfer class IIA subfamily.</text>
</comment>
<dbReference type="Pfam" id="PF24694">
    <property type="entry name" value="LNS2_PITM1-3"/>
    <property type="match status" value="1"/>
</dbReference>
<sequence length="1030" mass="115112">MLIKEYRILLPLTVEEYRVAQLYMIQKKSRLDSHGAGSGVEIITNRPYDSGPGGIGQYTYKIYHIGSKIPVWIRSVLPTSALEAHEEAWNAYPYTKTRYSSPMMERFSIEVETVYRNDAGKAENVFHLEKDELRNRIVDVMNFVKDPYSSHDYCQEEDPKIYRSQKTGRGPLNDDWAEECIRNKKPIMCAYKLCKVEFRYWGMQTRAERWIHDLALRNTMMRAHRQAWAWQDEWYGLDIEDIRKLEAELALHLSEVMAPKPEDEIVDGEDSAASSDEEYFDCTDKSPPHTHKPSIIRWSSELLLNEVSNHEDESPPLTPFTKGENAALLILVFHGDFTPEHGHETKATDTNTFRQTLDTLITRHYPQLRDRVHVLLVSCGGELAATAARLSAVAPSFGVLHPSLSLILSQAPAIFTEAVEGTIRRANEVYNEFIDSQPGFNGEVFCVGDAIGGLLLYELLSYKREETPQQPFSRAGPASLQISGWSLADFTFGLTDTLAAAPEPPHSAGPTVTVSVHPRPRPGSLIRKKMSVESSCPGLLARLSFQPSTAFLLGSPLGLSIMQRKLAGKEIEIVESIQVYNLYYSLDPCGARLEPVLNQHLSILPAANIPRYQRYPLGDGKSLRYDSSVDITTLWGSKRMDHVLYCPNAMVALPSTALPNILHASYWESCDVGAFIIRQFVRGEDSAVLSTLSSTLQSAPLKVDLPPMQWKKRRTRFKITNLSPNHRANDVLVVSGAEQSVLARFCYGPMDLVALTRETVSVFVCPSRGDWFEHSVHETDSHGRLHVSLGDTLPCGIHSIKMVVHGDHSYLDVYLAVVPPETRIVVFSIDGSLTASVSVTGKDPRVRPGAVDVVRYWHDQGFLIVYVTARPDMQQRVVSAWLAQHNFPHALLFFTPSFSTDPLKDVSVYTTAGMDPTRVVSVSGGKRRGAIHVDKYSDHLADLTNGTCPLSGATRGADNYEEQYSVHNHNHTQSMTASMPAPTPATNALSAHRVWRCSSLDRQFLSTPLGNVQRTSSFTPRSGKYGAEVR</sequence>
<feature type="non-terminal residue" evidence="8">
    <location>
        <position position="1"/>
    </location>
</feature>
<dbReference type="InterPro" id="IPR055261">
    <property type="entry name" value="PI_transfer_N"/>
</dbReference>
<reference evidence="8" key="1">
    <citation type="submission" date="2023-06" db="EMBL/GenBank/DDBJ databases">
        <authorList>
            <person name="Delattre M."/>
        </authorList>
    </citation>
    <scope>NUCLEOTIDE SEQUENCE</scope>
    <source>
        <strain evidence="8">AF72</strain>
    </source>
</reference>
<dbReference type="Proteomes" id="UP001177023">
    <property type="component" value="Unassembled WGS sequence"/>
</dbReference>
<feature type="compositionally biased region" description="Polar residues" evidence="6">
    <location>
        <begin position="1011"/>
        <end position="1020"/>
    </location>
</feature>
<dbReference type="PROSITE" id="PS51043">
    <property type="entry name" value="DDHD"/>
    <property type="match status" value="1"/>
</dbReference>
<dbReference type="Pfam" id="PF24695">
    <property type="entry name" value="PITM1-3"/>
    <property type="match status" value="1"/>
</dbReference>
<dbReference type="Pfam" id="PF02121">
    <property type="entry name" value="IP_trans"/>
    <property type="match status" value="1"/>
</dbReference>
<dbReference type="GO" id="GO:0012505">
    <property type="term" value="C:endomembrane system"/>
    <property type="evidence" value="ECO:0007669"/>
    <property type="project" value="UniProtKB-SubCell"/>
</dbReference>
<keyword evidence="5" id="KW-0106">Calcium</keyword>
<dbReference type="GO" id="GO:0031210">
    <property type="term" value="F:phosphatidylcholine binding"/>
    <property type="evidence" value="ECO:0007669"/>
    <property type="project" value="TreeGrafter"/>
</dbReference>
<dbReference type="AlphaFoldDB" id="A0AA36D1N4"/>
<dbReference type="Gene3D" id="3.30.530.20">
    <property type="match status" value="1"/>
</dbReference>
<dbReference type="PANTHER" id="PTHR10658:SF81">
    <property type="entry name" value="PROTEIN RETINAL DEGENERATION B"/>
    <property type="match status" value="1"/>
</dbReference>
<comment type="caution">
    <text evidence="8">The sequence shown here is derived from an EMBL/GenBank/DDBJ whole genome shotgun (WGS) entry which is preliminary data.</text>
</comment>
<evidence type="ECO:0000256" key="1">
    <source>
        <dbReference type="ARBA" id="ARBA00004184"/>
    </source>
</evidence>
<dbReference type="EMBL" id="CATQJA010002655">
    <property type="protein sequence ID" value="CAJ0579026.1"/>
    <property type="molecule type" value="Genomic_DNA"/>
</dbReference>
<dbReference type="GO" id="GO:0035091">
    <property type="term" value="F:phosphatidylinositol binding"/>
    <property type="evidence" value="ECO:0007669"/>
    <property type="project" value="TreeGrafter"/>
</dbReference>
<dbReference type="SUPFAM" id="SSF55961">
    <property type="entry name" value="Bet v1-like"/>
    <property type="match status" value="1"/>
</dbReference>
<dbReference type="SUPFAM" id="SSF56784">
    <property type="entry name" value="HAD-like"/>
    <property type="match status" value="1"/>
</dbReference>
<dbReference type="InterPro" id="IPR001666">
    <property type="entry name" value="PI_transfer"/>
</dbReference>
<dbReference type="Pfam" id="PF02862">
    <property type="entry name" value="DDHD"/>
    <property type="match status" value="1"/>
</dbReference>
<keyword evidence="9" id="KW-1185">Reference proteome</keyword>
<name>A0AA36D1N4_9BILA</name>
<dbReference type="SMART" id="SM00775">
    <property type="entry name" value="LNS2"/>
    <property type="match status" value="1"/>
</dbReference>
<dbReference type="InterPro" id="IPR004177">
    <property type="entry name" value="DDHD_dom"/>
</dbReference>
<protein>
    <recommendedName>
        <fullName evidence="7">DDHD domain-containing protein</fullName>
    </recommendedName>
</protein>
<comment type="subcellular location">
    <subcellularLocation>
        <location evidence="1">Endomembrane system</location>
        <topology evidence="1">Peripheral membrane protein</topology>
    </subcellularLocation>
</comment>
<dbReference type="GO" id="GO:0008526">
    <property type="term" value="F:phosphatidylinositol transfer activity"/>
    <property type="evidence" value="ECO:0007669"/>
    <property type="project" value="TreeGrafter"/>
</dbReference>
<dbReference type="PRINTS" id="PR00391">
    <property type="entry name" value="PITRANSFER"/>
</dbReference>
<dbReference type="PANTHER" id="PTHR10658">
    <property type="entry name" value="PHOSPHATIDYLINOSITOL TRANSFER PROTEIN"/>
    <property type="match status" value="1"/>
</dbReference>
<dbReference type="GO" id="GO:0005737">
    <property type="term" value="C:cytoplasm"/>
    <property type="evidence" value="ECO:0007669"/>
    <property type="project" value="TreeGrafter"/>
</dbReference>
<evidence type="ECO:0000256" key="4">
    <source>
        <dbReference type="ARBA" id="ARBA00022553"/>
    </source>
</evidence>
<dbReference type="InterPro" id="IPR023214">
    <property type="entry name" value="HAD_sf"/>
</dbReference>
<evidence type="ECO:0000313" key="9">
    <source>
        <dbReference type="Proteomes" id="UP001177023"/>
    </source>
</evidence>
<accession>A0AA36D1N4</accession>
<dbReference type="Gene3D" id="3.40.50.1000">
    <property type="entry name" value="HAD superfamily/HAD-like"/>
    <property type="match status" value="1"/>
</dbReference>
<gene>
    <name evidence="8" type="ORF">MSPICULIGERA_LOCUS17260</name>
</gene>
<dbReference type="InterPro" id="IPR023393">
    <property type="entry name" value="START-like_dom_sf"/>
</dbReference>
<evidence type="ECO:0000256" key="3">
    <source>
        <dbReference type="ARBA" id="ARBA00022481"/>
    </source>
</evidence>
<evidence type="ECO:0000256" key="2">
    <source>
        <dbReference type="ARBA" id="ARBA00010316"/>
    </source>
</evidence>
<organism evidence="8 9">
    <name type="scientific">Mesorhabditis spiculigera</name>
    <dbReference type="NCBI Taxonomy" id="96644"/>
    <lineage>
        <taxon>Eukaryota</taxon>
        <taxon>Metazoa</taxon>
        <taxon>Ecdysozoa</taxon>
        <taxon>Nematoda</taxon>
        <taxon>Chromadorea</taxon>
        <taxon>Rhabditida</taxon>
        <taxon>Rhabditina</taxon>
        <taxon>Rhabditomorpha</taxon>
        <taxon>Rhabditoidea</taxon>
        <taxon>Rhabditidae</taxon>
        <taxon>Mesorhabditinae</taxon>
        <taxon>Mesorhabditis</taxon>
    </lineage>
</organism>
<dbReference type="FunFam" id="3.30.530.20:FF:000001">
    <property type="entry name" value="Phosphatidylinositol transfer protein membrane associated 2"/>
    <property type="match status" value="1"/>
</dbReference>
<dbReference type="SMART" id="SM01127">
    <property type="entry name" value="DDHD"/>
    <property type="match status" value="1"/>
</dbReference>
<proteinExistence type="inferred from homology"/>
<evidence type="ECO:0000313" key="8">
    <source>
        <dbReference type="EMBL" id="CAJ0579026.1"/>
    </source>
</evidence>
<dbReference type="InterPro" id="IPR036412">
    <property type="entry name" value="HAD-like_sf"/>
</dbReference>
<keyword evidence="4" id="KW-0597">Phosphoprotein</keyword>
<feature type="region of interest" description="Disordered" evidence="6">
    <location>
        <begin position="1011"/>
        <end position="1030"/>
    </location>
</feature>
<keyword evidence="3" id="KW-0488">Methylation</keyword>
<evidence type="ECO:0000256" key="6">
    <source>
        <dbReference type="SAM" id="MobiDB-lite"/>
    </source>
</evidence>
<dbReference type="GO" id="GO:0046872">
    <property type="term" value="F:metal ion binding"/>
    <property type="evidence" value="ECO:0007669"/>
    <property type="project" value="InterPro"/>
</dbReference>